<evidence type="ECO:0000256" key="3">
    <source>
        <dbReference type="ARBA" id="ARBA00022833"/>
    </source>
</evidence>
<evidence type="ECO:0000259" key="5">
    <source>
        <dbReference type="PROSITE" id="PS01358"/>
    </source>
</evidence>
<dbReference type="PROSITE" id="PS01358">
    <property type="entry name" value="ZF_RANBP2_1"/>
    <property type="match status" value="1"/>
</dbReference>
<evidence type="ECO:0000313" key="7">
    <source>
        <dbReference type="Proteomes" id="UP000799772"/>
    </source>
</evidence>
<keyword evidence="3" id="KW-0862">Zinc</keyword>
<accession>A0A9P4I7B3</accession>
<reference evidence="6" key="1">
    <citation type="journal article" date="2020" name="Stud. Mycol.">
        <title>101 Dothideomycetes genomes: a test case for predicting lifestyles and emergence of pathogens.</title>
        <authorList>
            <person name="Haridas S."/>
            <person name="Albert R."/>
            <person name="Binder M."/>
            <person name="Bloem J."/>
            <person name="Labutti K."/>
            <person name="Salamov A."/>
            <person name="Andreopoulos B."/>
            <person name="Baker S."/>
            <person name="Barry K."/>
            <person name="Bills G."/>
            <person name="Bluhm B."/>
            <person name="Cannon C."/>
            <person name="Castanera R."/>
            <person name="Culley D."/>
            <person name="Daum C."/>
            <person name="Ezra D."/>
            <person name="Gonzalez J."/>
            <person name="Henrissat B."/>
            <person name="Kuo A."/>
            <person name="Liang C."/>
            <person name="Lipzen A."/>
            <person name="Lutzoni F."/>
            <person name="Magnuson J."/>
            <person name="Mondo S."/>
            <person name="Nolan M."/>
            <person name="Ohm R."/>
            <person name="Pangilinan J."/>
            <person name="Park H.-J."/>
            <person name="Ramirez L."/>
            <person name="Alfaro M."/>
            <person name="Sun H."/>
            <person name="Tritt A."/>
            <person name="Yoshinaga Y."/>
            <person name="Zwiers L.-H."/>
            <person name="Turgeon B."/>
            <person name="Goodwin S."/>
            <person name="Spatafora J."/>
            <person name="Crous P."/>
            <person name="Grigoriev I."/>
        </authorList>
    </citation>
    <scope>NUCLEOTIDE SEQUENCE</scope>
    <source>
        <strain evidence="6">CBS 133067</strain>
    </source>
</reference>
<protein>
    <recommendedName>
        <fullName evidence="5">RanBP2-type domain-containing protein</fullName>
    </recommendedName>
</protein>
<evidence type="ECO:0000256" key="4">
    <source>
        <dbReference type="SAM" id="MobiDB-lite"/>
    </source>
</evidence>
<proteinExistence type="predicted"/>
<organism evidence="6 7">
    <name type="scientific">Rhizodiscina lignyota</name>
    <dbReference type="NCBI Taxonomy" id="1504668"/>
    <lineage>
        <taxon>Eukaryota</taxon>
        <taxon>Fungi</taxon>
        <taxon>Dikarya</taxon>
        <taxon>Ascomycota</taxon>
        <taxon>Pezizomycotina</taxon>
        <taxon>Dothideomycetes</taxon>
        <taxon>Pleosporomycetidae</taxon>
        <taxon>Aulographales</taxon>
        <taxon>Rhizodiscinaceae</taxon>
        <taxon>Rhizodiscina</taxon>
    </lineage>
</organism>
<feature type="compositionally biased region" description="Basic and acidic residues" evidence="4">
    <location>
        <begin position="237"/>
        <end position="249"/>
    </location>
</feature>
<sequence length="249" mass="28307">MAVTEFEEQRLWRSLLIGPGFPTSFLQLSAFHGTVVESCCTSMVFYYPIITLGNWECCNKECGTKNDDNVAKCKDCGHDKCGSCSAKDKDISPYPFAPWRLFADMWVCMRFAWANMTLEPAEARDIIYIFKLLKQHILYNVSESSMSILPSYSLTQVAYFLLRWTIPGSNCLIKLYLSRQRETQRCNGQLQSPNRYNAYRDFAHYTAPGSSSNIEYSMSLQPASSVMGIGPLPSNQIDRRSGEDNVKRS</sequence>
<feature type="domain" description="RanBP2-type" evidence="5">
    <location>
        <begin position="55"/>
        <end position="76"/>
    </location>
</feature>
<dbReference type="EMBL" id="ML978140">
    <property type="protein sequence ID" value="KAF2093076.1"/>
    <property type="molecule type" value="Genomic_DNA"/>
</dbReference>
<name>A0A9P4I7B3_9PEZI</name>
<comment type="caution">
    <text evidence="6">The sequence shown here is derived from an EMBL/GenBank/DDBJ whole genome shotgun (WGS) entry which is preliminary data.</text>
</comment>
<evidence type="ECO:0000256" key="2">
    <source>
        <dbReference type="ARBA" id="ARBA00022771"/>
    </source>
</evidence>
<feature type="region of interest" description="Disordered" evidence="4">
    <location>
        <begin position="229"/>
        <end position="249"/>
    </location>
</feature>
<dbReference type="GO" id="GO:0008270">
    <property type="term" value="F:zinc ion binding"/>
    <property type="evidence" value="ECO:0007669"/>
    <property type="project" value="UniProtKB-KW"/>
</dbReference>
<keyword evidence="7" id="KW-1185">Reference proteome</keyword>
<keyword evidence="1" id="KW-0479">Metal-binding</keyword>
<evidence type="ECO:0000313" key="6">
    <source>
        <dbReference type="EMBL" id="KAF2093076.1"/>
    </source>
</evidence>
<dbReference type="Proteomes" id="UP000799772">
    <property type="component" value="Unassembled WGS sequence"/>
</dbReference>
<dbReference type="AlphaFoldDB" id="A0A9P4I7B3"/>
<keyword evidence="2" id="KW-0863">Zinc-finger</keyword>
<gene>
    <name evidence="6" type="ORF">NA57DRAFT_61932</name>
</gene>
<dbReference type="InterPro" id="IPR001876">
    <property type="entry name" value="Znf_RanBP2"/>
</dbReference>
<evidence type="ECO:0000256" key="1">
    <source>
        <dbReference type="ARBA" id="ARBA00022723"/>
    </source>
</evidence>